<keyword evidence="6" id="KW-0426">Late protein</keyword>
<dbReference type="PANTHER" id="PTHR33175:SF13">
    <property type="entry name" value="HISTONE-LIKE PROTEIN"/>
    <property type="match status" value="1"/>
</dbReference>
<dbReference type="CDD" id="cd13831">
    <property type="entry name" value="HU"/>
    <property type="match status" value="1"/>
</dbReference>
<reference evidence="13" key="1">
    <citation type="submission" date="2016-01" db="EMBL/GenBank/DDBJ databases">
        <title>Draft genome of Chromobacterium sp. F49.</title>
        <authorList>
            <person name="Hong K.W."/>
        </authorList>
    </citation>
    <scope>NUCLEOTIDE SEQUENCE [LARGE SCALE GENOMIC DNA]</scope>
    <source>
        <strain evidence="13">CN10</strain>
    </source>
</reference>
<keyword evidence="5" id="KW-0235">DNA replication</keyword>
<evidence type="ECO:0000256" key="4">
    <source>
        <dbReference type="ARBA" id="ARBA00016145"/>
    </source>
</evidence>
<evidence type="ECO:0000256" key="7">
    <source>
        <dbReference type="ARBA" id="ARBA00023125"/>
    </source>
</evidence>
<evidence type="ECO:0000256" key="11">
    <source>
        <dbReference type="RuleBase" id="RU003939"/>
    </source>
</evidence>
<dbReference type="Pfam" id="PF00216">
    <property type="entry name" value="Bac_DNA_binding"/>
    <property type="match status" value="1"/>
</dbReference>
<dbReference type="Gene3D" id="4.10.520.10">
    <property type="entry name" value="IHF-like DNA-binding proteins"/>
    <property type="match status" value="1"/>
</dbReference>
<gene>
    <name evidence="12" type="ORF">AVW16_06710</name>
</gene>
<dbReference type="PANTHER" id="PTHR33175">
    <property type="entry name" value="DNA-BINDING PROTEIN HU"/>
    <property type="match status" value="1"/>
</dbReference>
<dbReference type="GO" id="GO:0005829">
    <property type="term" value="C:cytosol"/>
    <property type="evidence" value="ECO:0007669"/>
    <property type="project" value="TreeGrafter"/>
</dbReference>
<evidence type="ECO:0000256" key="10">
    <source>
        <dbReference type="ARBA" id="ARBA00046140"/>
    </source>
</evidence>
<evidence type="ECO:0000313" key="13">
    <source>
        <dbReference type="Proteomes" id="UP000076625"/>
    </source>
</evidence>
<comment type="subunit">
    <text evidence="3">Homodimer.</text>
</comment>
<comment type="caution">
    <text evidence="12">The sequence shown here is derived from an EMBL/GenBank/DDBJ whole genome shotgun (WGS) entry which is preliminary data.</text>
</comment>
<dbReference type="OrthoDB" id="9799835at2"/>
<name>A0A163D911_9NEIS</name>
<dbReference type="InterPro" id="IPR000119">
    <property type="entry name" value="Hist_DNA-bd"/>
</dbReference>
<organism evidence="12 13">
    <name type="scientific">Crenobacter luteus</name>
    <dbReference type="NCBI Taxonomy" id="1452487"/>
    <lineage>
        <taxon>Bacteria</taxon>
        <taxon>Pseudomonadati</taxon>
        <taxon>Pseudomonadota</taxon>
        <taxon>Betaproteobacteria</taxon>
        <taxon>Neisseriales</taxon>
        <taxon>Neisseriaceae</taxon>
        <taxon>Crenobacter</taxon>
    </lineage>
</organism>
<dbReference type="GO" id="GO:0006260">
    <property type="term" value="P:DNA replication"/>
    <property type="evidence" value="ECO:0007669"/>
    <property type="project" value="UniProtKB-KW"/>
</dbReference>
<dbReference type="EMBL" id="LQQU01000009">
    <property type="protein sequence ID" value="KZE34161.1"/>
    <property type="molecule type" value="Genomic_DNA"/>
</dbReference>
<evidence type="ECO:0000256" key="2">
    <source>
        <dbReference type="ARBA" id="ARBA00010529"/>
    </source>
</evidence>
<protein>
    <recommendedName>
        <fullName evidence="4">Viral histone-like protein</fullName>
    </recommendedName>
    <alternativeName>
        <fullName evidence="9">DNA-binding protein pA104R</fullName>
    </alternativeName>
    <alternativeName>
        <fullName evidence="8">pA104R</fullName>
    </alternativeName>
</protein>
<evidence type="ECO:0000256" key="5">
    <source>
        <dbReference type="ARBA" id="ARBA00022705"/>
    </source>
</evidence>
<evidence type="ECO:0000313" key="12">
    <source>
        <dbReference type="EMBL" id="KZE34161.1"/>
    </source>
</evidence>
<sequence length="91" mass="9609">MTKQELIKHVAKQAEVTTRQAEAVINSLTAAIRDAVGAGGELQIADLGKFGSVERAAKTGRNPKTGETLQIPARRAVRFSPAKRLKDAAAG</sequence>
<comment type="function">
    <text evidence="10">DNA-binding protein that plays a critical role in nucleoid compaction, genome replication and DNA replication and transcription. Binds to both ssDNA and dsDNA with a binding site covering about 15 nucleotides. Displays DNA-supercoiling activity only when associated with the viral DNA topoisomerase 2.</text>
</comment>
<proteinExistence type="inferred from homology"/>
<keyword evidence="7 12" id="KW-0238">DNA-binding</keyword>
<dbReference type="Proteomes" id="UP000076625">
    <property type="component" value="Unassembled WGS sequence"/>
</dbReference>
<dbReference type="STRING" id="1452487.AVW16_06710"/>
<evidence type="ECO:0000256" key="3">
    <source>
        <dbReference type="ARBA" id="ARBA00011738"/>
    </source>
</evidence>
<dbReference type="InterPro" id="IPR010992">
    <property type="entry name" value="IHF-like_DNA-bd_dom_sf"/>
</dbReference>
<dbReference type="GO" id="GO:0030527">
    <property type="term" value="F:structural constituent of chromatin"/>
    <property type="evidence" value="ECO:0007669"/>
    <property type="project" value="InterPro"/>
</dbReference>
<dbReference type="PRINTS" id="PR01727">
    <property type="entry name" value="DNABINDINGHU"/>
</dbReference>
<evidence type="ECO:0000256" key="1">
    <source>
        <dbReference type="ARBA" id="ARBA00004328"/>
    </source>
</evidence>
<comment type="similarity">
    <text evidence="2 11">Belongs to the bacterial histone-like protein family.</text>
</comment>
<evidence type="ECO:0000256" key="9">
    <source>
        <dbReference type="ARBA" id="ARBA00033227"/>
    </source>
</evidence>
<accession>A0A163D911</accession>
<evidence type="ECO:0000256" key="6">
    <source>
        <dbReference type="ARBA" id="ARBA00022921"/>
    </source>
</evidence>
<dbReference type="AlphaFoldDB" id="A0A163D911"/>
<dbReference type="GO" id="GO:0003677">
    <property type="term" value="F:DNA binding"/>
    <property type="evidence" value="ECO:0007669"/>
    <property type="project" value="UniProtKB-KW"/>
</dbReference>
<dbReference type="SMART" id="SM00411">
    <property type="entry name" value="BHL"/>
    <property type="match status" value="1"/>
</dbReference>
<comment type="subcellular location">
    <subcellularLocation>
        <location evidence="1">Virion</location>
    </subcellularLocation>
</comment>
<evidence type="ECO:0000256" key="8">
    <source>
        <dbReference type="ARBA" id="ARBA00033120"/>
    </source>
</evidence>
<keyword evidence="13" id="KW-1185">Reference proteome</keyword>
<dbReference type="SUPFAM" id="SSF47729">
    <property type="entry name" value="IHF-like DNA-binding proteins"/>
    <property type="match status" value="1"/>
</dbReference>